<dbReference type="PANTHER" id="PTHR12277">
    <property type="entry name" value="ALPHA/BETA HYDROLASE DOMAIN-CONTAINING PROTEIN"/>
    <property type="match status" value="1"/>
</dbReference>
<dbReference type="AlphaFoldDB" id="A0A0C1FK64"/>
<name>A0A0C1FK64_9FLAO</name>
<evidence type="ECO:0000313" key="3">
    <source>
        <dbReference type="Proteomes" id="UP000031473"/>
    </source>
</evidence>
<protein>
    <recommendedName>
        <fullName evidence="1">Serine aminopeptidase S33 domain-containing protein</fullName>
    </recommendedName>
</protein>
<gene>
    <name evidence="2" type="ORF">OA86_11405</name>
</gene>
<reference evidence="2 3" key="1">
    <citation type="submission" date="2014-10" db="EMBL/GenBank/DDBJ databases">
        <title>Kaistella jeonii genome.</title>
        <authorList>
            <person name="Clayton J.T."/>
            <person name="Newman J.D."/>
        </authorList>
    </citation>
    <scope>NUCLEOTIDE SEQUENCE [LARGE SCALE GENOMIC DNA]</scope>
    <source>
        <strain evidence="2 3">DSM 17048</strain>
    </source>
</reference>
<dbReference type="PANTHER" id="PTHR12277:SF81">
    <property type="entry name" value="PROTEIN ABHD13"/>
    <property type="match status" value="1"/>
</dbReference>
<evidence type="ECO:0000313" key="2">
    <source>
        <dbReference type="EMBL" id="KIA88324.1"/>
    </source>
</evidence>
<proteinExistence type="predicted"/>
<dbReference type="Gene3D" id="3.40.50.1820">
    <property type="entry name" value="alpha/beta hydrolase"/>
    <property type="match status" value="1"/>
</dbReference>
<dbReference type="EMBL" id="JSYL01000008">
    <property type="protein sequence ID" value="KIA88324.1"/>
    <property type="molecule type" value="Genomic_DNA"/>
</dbReference>
<sequence>MCIMSEILKYFQEKVVFLPVILPNQHQFDFEKDFEEYFWETPFEGTINVLHFKIKNPKGVLLYFHGNSANLHRWGKIAGEFTEFGYDVLVMDYRGYGKSSGPRNEDLLYSDAQFFYNFAKKIYGEEKMVVYGRSLGGVFALKVAADNQPKALILEATFFNLQDIVNRWLPKKVTDRVSPTMTYHFMSNEIIPRVKVPLYHFHGTKDKVIPLKSGKKLFEVFEKSQPKIEKKFIEISGANHDDLASFEEFINEIKNILY</sequence>
<organism evidence="2 3">
    <name type="scientific">Kaistella jeonii</name>
    <dbReference type="NCBI Taxonomy" id="266749"/>
    <lineage>
        <taxon>Bacteria</taxon>
        <taxon>Pseudomonadati</taxon>
        <taxon>Bacteroidota</taxon>
        <taxon>Flavobacteriia</taxon>
        <taxon>Flavobacteriales</taxon>
        <taxon>Weeksellaceae</taxon>
        <taxon>Chryseobacterium group</taxon>
        <taxon>Kaistella</taxon>
    </lineage>
</organism>
<dbReference type="STRING" id="266749.SAMN05421876_11064"/>
<evidence type="ECO:0000259" key="1">
    <source>
        <dbReference type="Pfam" id="PF12146"/>
    </source>
</evidence>
<accession>A0A0C1FK64</accession>
<keyword evidence="3" id="KW-1185">Reference proteome</keyword>
<feature type="domain" description="Serine aminopeptidase S33" evidence="1">
    <location>
        <begin position="56"/>
        <end position="182"/>
    </location>
</feature>
<dbReference type="SUPFAM" id="SSF53474">
    <property type="entry name" value="alpha/beta-Hydrolases"/>
    <property type="match status" value="1"/>
</dbReference>
<dbReference type="InterPro" id="IPR029058">
    <property type="entry name" value="AB_hydrolase_fold"/>
</dbReference>
<dbReference type="Proteomes" id="UP000031473">
    <property type="component" value="Unassembled WGS sequence"/>
</dbReference>
<dbReference type="Pfam" id="PF12146">
    <property type="entry name" value="Hydrolase_4"/>
    <property type="match status" value="1"/>
</dbReference>
<comment type="caution">
    <text evidence="2">The sequence shown here is derived from an EMBL/GenBank/DDBJ whole genome shotgun (WGS) entry which is preliminary data.</text>
</comment>
<dbReference type="InterPro" id="IPR022742">
    <property type="entry name" value="Hydrolase_4"/>
</dbReference>